<dbReference type="SUPFAM" id="SSF52540">
    <property type="entry name" value="P-loop containing nucleoside triphosphate hydrolases"/>
    <property type="match status" value="2"/>
</dbReference>
<name>A0ABP6LS36_9MICC</name>
<dbReference type="PROSITE" id="PS51192">
    <property type="entry name" value="HELICASE_ATP_BIND_1"/>
    <property type="match status" value="1"/>
</dbReference>
<evidence type="ECO:0000259" key="5">
    <source>
        <dbReference type="PROSITE" id="PS51194"/>
    </source>
</evidence>
<feature type="domain" description="Helicase ATP-binding" evidence="4">
    <location>
        <begin position="97"/>
        <end position="318"/>
    </location>
</feature>
<dbReference type="PANTHER" id="PTHR47957:SF3">
    <property type="entry name" value="ATP-DEPENDENT HELICASE HRQ1"/>
    <property type="match status" value="1"/>
</dbReference>
<evidence type="ECO:0000256" key="1">
    <source>
        <dbReference type="ARBA" id="ARBA00022741"/>
    </source>
</evidence>
<keyword evidence="7" id="KW-1185">Reference proteome</keyword>
<dbReference type="Proteomes" id="UP001500236">
    <property type="component" value="Unassembled WGS sequence"/>
</dbReference>
<keyword evidence="1" id="KW-0547">Nucleotide-binding</keyword>
<proteinExistence type="predicted"/>
<dbReference type="Pfam" id="PF00271">
    <property type="entry name" value="Helicase_C"/>
    <property type="match status" value="1"/>
</dbReference>
<protein>
    <submittedName>
        <fullName evidence="6">DEAD/DEAH box helicase</fullName>
    </submittedName>
</protein>
<reference evidence="7" key="1">
    <citation type="journal article" date="2019" name="Int. J. Syst. Evol. Microbiol.">
        <title>The Global Catalogue of Microorganisms (GCM) 10K type strain sequencing project: providing services to taxonomists for standard genome sequencing and annotation.</title>
        <authorList>
            <consortium name="The Broad Institute Genomics Platform"/>
            <consortium name="The Broad Institute Genome Sequencing Center for Infectious Disease"/>
            <person name="Wu L."/>
            <person name="Ma J."/>
        </authorList>
    </citation>
    <scope>NUCLEOTIDE SEQUENCE [LARGE SCALE GENOMIC DNA]</scope>
    <source>
        <strain evidence="7">JCM 14309</strain>
    </source>
</reference>
<feature type="coiled-coil region" evidence="3">
    <location>
        <begin position="1238"/>
        <end position="1308"/>
    </location>
</feature>
<evidence type="ECO:0000256" key="3">
    <source>
        <dbReference type="SAM" id="Coils"/>
    </source>
</evidence>
<organism evidence="6 7">
    <name type="scientific">Nesterenkonia aethiopica</name>
    <dbReference type="NCBI Taxonomy" id="269144"/>
    <lineage>
        <taxon>Bacteria</taxon>
        <taxon>Bacillati</taxon>
        <taxon>Actinomycetota</taxon>
        <taxon>Actinomycetes</taxon>
        <taxon>Micrococcales</taxon>
        <taxon>Micrococcaceae</taxon>
        <taxon>Nesterenkonia</taxon>
    </lineage>
</organism>
<dbReference type="InterPro" id="IPR027417">
    <property type="entry name" value="P-loop_NTPase"/>
</dbReference>
<comment type="caution">
    <text evidence="6">The sequence shown here is derived from an EMBL/GenBank/DDBJ whole genome shotgun (WGS) entry which is preliminary data.</text>
</comment>
<accession>A0ABP6LS36</accession>
<dbReference type="InterPro" id="IPR001650">
    <property type="entry name" value="Helicase_C-like"/>
</dbReference>
<dbReference type="InterPro" id="IPR018973">
    <property type="entry name" value="MZB"/>
</dbReference>
<dbReference type="SMART" id="SM00487">
    <property type="entry name" value="DEXDc"/>
    <property type="match status" value="1"/>
</dbReference>
<dbReference type="InterPro" id="IPR011545">
    <property type="entry name" value="DEAD/DEAH_box_helicase_dom"/>
</dbReference>
<keyword evidence="6" id="KW-0347">Helicase</keyword>
<keyword evidence="6" id="KW-0378">Hydrolase</keyword>
<dbReference type="Gene3D" id="3.40.50.300">
    <property type="entry name" value="P-loop containing nucleotide triphosphate hydrolases"/>
    <property type="match status" value="2"/>
</dbReference>
<dbReference type="PROSITE" id="PS51194">
    <property type="entry name" value="HELICASE_CTER"/>
    <property type="match status" value="1"/>
</dbReference>
<dbReference type="RefSeq" id="WP_344683635.1">
    <property type="nucleotide sequence ID" value="NZ_BAAAVT010000001.1"/>
</dbReference>
<dbReference type="Pfam" id="PF09369">
    <property type="entry name" value="MZB"/>
    <property type="match status" value="1"/>
</dbReference>
<keyword evidence="3" id="KW-0175">Coiled coil</keyword>
<gene>
    <name evidence="6" type="ORF">GCM10010529_00910</name>
</gene>
<dbReference type="SMART" id="SM00490">
    <property type="entry name" value="HELICc"/>
    <property type="match status" value="1"/>
</dbReference>
<sequence length="2168" mass="239299">MAELLPTWQAGDLIERLERYLTTTFALSDTSARESVRTFLRDPEAGMFKGPYVRLRLPFDAAQDGWEDSLDFYGADFPPYGHQARAFHRLTSKGDGTRMFRRPEPTLVTTGTGSGKTESFLYPILDHVLRAQQAGITGVKALILYPMNALANDQAGRLADLIMQHPELKGVRAALYTGQATSTRSRVTADGLINDRHEIRKNPPDILLTNYKMLDMLLLRHEDSALWRDSATSLQYLVLDEFHTYDGAQGTDVAMLLRRLGHTMKSHWPQRLETLTHGPTEEDRARPLGHLTPVATSATLGGAGGADTMLEFAETIFGEPLTPDALITETRMSLETWSGRSPVPPVEPRAVEELPHVIAATTQAVRQNPSHQGVLDAALDALFHQHPGTEPQELLAALRHHPLTGALVAHTRQASSLRGLAAELFPRLPGTVTSEDVAEFLSHLIALYSHGRAVCGREALTVETHLWVRELSRIDAAVDVTYSFRWSDDGTTDAEAATADEEDPQKLHLPAIFCRHCGKSGWGAKAAPEDGHLITTSDEIRQASLHRDSSFRALMNAVREADDAERQGLTAAETRPTGLRYLHTVHHTLQSEPPDVDDEDFQRGYIIPVKLHVSHEAGDLSRDDTCPVCLTPGAIRFVGSAIATLTSVAVTNLFGAPDLDTREKKALIFTDSVQDAAHRAGFIQARAHTFTLRSALRNAFGEARGQVMTLSQLVDRTMMIPPGPEETARRYRLLPPDLADRAGFREFWEPRATPRQRQQAETRVKRRLLFDASLELGLQARLGRTLELTGTVVAEVDAGTRASLLTAAQRAWDAKLHVLPDIGLPTEQRYLNWVRGVLVRMRLQGGIDHPWLEPYIRHDGARYHVWGGRRRHEGMPAFPDTRPAPAFPVIGPSNSERGLDAVTAPSSWYTTWTHRTLGVSREDAGRLVRELFEELARTGVLQIHTTEPGARAYSLHPDRILLATPTDEDLTAGRLNLRCEVCESQSFGTADVVDQLTGAPCLQSTCTGTIHPSPSPGDDFYRSMYENPSSRRIVAREHTSLLDDETRVEYEDAFRSSEEHPDAPNVLVATPTLEMGIDIGDLSCVVLASMPRSVASYVQRVGRAGRLTGNSLILAFARGRGEHLPKLYDPLSVINGEVRAPSTYLQADEILTRQYVAFLSDHLARDPQAAHPGSVKQALASTAPDSYLGQILTLNEERGAELIEEFITQFGGHLDESTRERLRRWAAEELPSVLHAAHQRWTQDQEDLQRRIADVERAVTELDAEHDRRSKDYPDQDHPKVQEALRNLKSARSQLKRLYSQAREERSEYWLSALEHYGVFPNYTLIGDAVTLEVGISWRDEETQQFVAASESFSRAAGVALQELAPGTSFYAQGMEISIDAVELGPDAREIQDWQICPSCGWHKAVERISENPVKHQGAVASCPRCRDAGIADIGQIHSVVKLSKVSAEIRRDEAMISDSRDERQRTTFSVIAAADIDPAGSQSWYVKNTGLGVRHLRSVDLTWYNLGKQGRGGTQLRIAGHEVAAPQFPLCTYCGQQDRHARENHAQDHRFWCRHRTSQQEHTRQVILARTLTTQGVCLTLPLEATAADEFAVPTLKAALLMGLQQHLGGTPGSLGVLSVPDPTAGEGREALLLHDTVPGGTGYLSVFLDPEKVHGALTAAWQTVRGCPCRDEQRRACHQCLLPFADYGQEDRVSTVTAERLLAGMLGLTDGPADDGQGPAEPSVDTWEIQEEIEADSAGESHLEVAFRTALKARLKAINARVEPRPGPTGEVLDIVMPDHRRRWKLEPQVDVAGSRPDFLLSADDPNLPTLAVFTDGRAYHADPAHNRVGDDATKRHRIRDVGTRRHIPWAVTAEDVERFHRGADSTPDDAGAGDWISDRALGMFMQHHSLDATITKALAAGSMELLWTWMLHPDLDAWEKAADIAPALAMTTLHRDGHPGISLRAGLPAAVTDTLAEHLRSAGTAGQGPAWWDRQDDHLQMITAGDPTSRTPGALRTVLLLQDDADALHSPSYAQSWRRWLFWSNLTAFRESTDQVITATTSSVAEILGERLDVPVSAQPADEPEPVRAEEPVLPSAWAAILTEAYADERSYLTELAQVDGLSAPDFGLEIDGVPTQLVWSRERVVVTYEVDEAHALQKSGWTALPTDDVPGVLKALSISRGRED</sequence>
<evidence type="ECO:0000313" key="6">
    <source>
        <dbReference type="EMBL" id="GAA3050672.1"/>
    </source>
</evidence>
<evidence type="ECO:0000256" key="2">
    <source>
        <dbReference type="ARBA" id="ARBA00022840"/>
    </source>
</evidence>
<dbReference type="PANTHER" id="PTHR47957">
    <property type="entry name" value="ATP-DEPENDENT HELICASE HRQ1"/>
    <property type="match status" value="1"/>
</dbReference>
<dbReference type="InterPro" id="IPR014001">
    <property type="entry name" value="Helicase_ATP-bd"/>
</dbReference>
<keyword evidence="2" id="KW-0067">ATP-binding</keyword>
<evidence type="ECO:0000259" key="4">
    <source>
        <dbReference type="PROSITE" id="PS51192"/>
    </source>
</evidence>
<evidence type="ECO:0000313" key="7">
    <source>
        <dbReference type="Proteomes" id="UP001500236"/>
    </source>
</evidence>
<feature type="domain" description="Helicase C-terminal" evidence="5">
    <location>
        <begin position="988"/>
        <end position="1151"/>
    </location>
</feature>
<dbReference type="Pfam" id="PF00270">
    <property type="entry name" value="DEAD"/>
    <property type="match status" value="1"/>
</dbReference>
<dbReference type="GO" id="GO:0004386">
    <property type="term" value="F:helicase activity"/>
    <property type="evidence" value="ECO:0007669"/>
    <property type="project" value="UniProtKB-KW"/>
</dbReference>
<dbReference type="EMBL" id="BAAAVT010000001">
    <property type="protein sequence ID" value="GAA3050672.1"/>
    <property type="molecule type" value="Genomic_DNA"/>
</dbReference>